<dbReference type="InterPro" id="IPR050922">
    <property type="entry name" value="LytR/CpsA/Psr_CW_biosynth"/>
</dbReference>
<protein>
    <submittedName>
        <fullName evidence="3">LCP family protein</fullName>
    </submittedName>
</protein>
<dbReference type="NCBIfam" id="TIGR00350">
    <property type="entry name" value="lytR_cpsA_psr"/>
    <property type="match status" value="1"/>
</dbReference>
<feature type="domain" description="Cell envelope-related transcriptional attenuator" evidence="2">
    <location>
        <begin position="87"/>
        <end position="231"/>
    </location>
</feature>
<dbReference type="EMBL" id="JAVYAA010000006">
    <property type="protein sequence ID" value="MDT8978795.1"/>
    <property type="molecule type" value="Genomic_DNA"/>
</dbReference>
<gene>
    <name evidence="3" type="ORF">RQP50_21395</name>
</gene>
<dbReference type="PANTHER" id="PTHR33392:SF6">
    <property type="entry name" value="POLYISOPRENYL-TEICHOIC ACID--PEPTIDOGLYCAN TEICHOIC ACID TRANSFERASE TAGU"/>
    <property type="match status" value="1"/>
</dbReference>
<evidence type="ECO:0000313" key="4">
    <source>
        <dbReference type="Proteomes" id="UP001250538"/>
    </source>
</evidence>
<comment type="caution">
    <text evidence="3">The sequence shown here is derived from an EMBL/GenBank/DDBJ whole genome shotgun (WGS) entry which is preliminary data.</text>
</comment>
<evidence type="ECO:0000313" key="3">
    <source>
        <dbReference type="EMBL" id="MDT8978795.1"/>
    </source>
</evidence>
<dbReference type="PANTHER" id="PTHR33392">
    <property type="entry name" value="POLYISOPRENYL-TEICHOIC ACID--PEPTIDOGLYCAN TEICHOIC ACID TRANSFERASE TAGU"/>
    <property type="match status" value="1"/>
</dbReference>
<dbReference type="RefSeq" id="WP_315746689.1">
    <property type="nucleotide sequence ID" value="NZ_JAVYAA010000006.1"/>
</dbReference>
<dbReference type="Proteomes" id="UP001250538">
    <property type="component" value="Unassembled WGS sequence"/>
</dbReference>
<keyword evidence="4" id="KW-1185">Reference proteome</keyword>
<dbReference type="AlphaFoldDB" id="A0AAJ2N6P8"/>
<sequence>MKEKGAVMKIKKKWIVISLSFVLVMTVGYVLRKELALLTFDMFLSNQVEKKLEETYKPITIKDPLVHDEPFSVLLLGIDQRDKEVGRSDSMIYSIVRRKENRILLLSVPRDSYTEIVGRNKQDKIAHAYAFGGAKMSIDSVEQLLKHPVTHYAAINFTGFKNVVDALGGIKLPITEDIVNKNWNHDKFRIEANKPIYNGLEALNFVRYREDSDMNRMMRNRIFLQAVAERAVQLDKFSHIPEILDFAGDHFSTDIAPTDLIDLAKSIFMKESIPQFSTYALDGEGMMMHDIWYYKLDEKDLAYARELISNWLDPAITAEQLMEPKSKH</sequence>
<dbReference type="InterPro" id="IPR004474">
    <property type="entry name" value="LytR_CpsA_psr"/>
</dbReference>
<dbReference type="Gene3D" id="3.40.630.190">
    <property type="entry name" value="LCP protein"/>
    <property type="match status" value="1"/>
</dbReference>
<name>A0AAJ2N6P8_9BACL</name>
<reference evidence="4" key="1">
    <citation type="submission" date="2023-09" db="EMBL/GenBank/DDBJ databases">
        <title>Paenibacillus sp. chi10 Genome sequencing and assembly.</title>
        <authorList>
            <person name="Kim I."/>
        </authorList>
    </citation>
    <scope>NUCLEOTIDE SEQUENCE [LARGE SCALE GENOMIC DNA]</scope>
    <source>
        <strain evidence="4">chi10</strain>
    </source>
</reference>
<dbReference type="Pfam" id="PF03816">
    <property type="entry name" value="LytR_cpsA_psr"/>
    <property type="match status" value="1"/>
</dbReference>
<proteinExistence type="inferred from homology"/>
<organism evidence="3 4">
    <name type="scientific">Paenibacillus suaedae</name>
    <dbReference type="NCBI Taxonomy" id="3077233"/>
    <lineage>
        <taxon>Bacteria</taxon>
        <taxon>Bacillati</taxon>
        <taxon>Bacillota</taxon>
        <taxon>Bacilli</taxon>
        <taxon>Bacillales</taxon>
        <taxon>Paenibacillaceae</taxon>
        <taxon>Paenibacillus</taxon>
    </lineage>
</organism>
<comment type="similarity">
    <text evidence="1">Belongs to the LytR/CpsA/Psr (LCP) family.</text>
</comment>
<evidence type="ECO:0000256" key="1">
    <source>
        <dbReference type="ARBA" id="ARBA00006068"/>
    </source>
</evidence>
<accession>A0AAJ2N6P8</accession>
<evidence type="ECO:0000259" key="2">
    <source>
        <dbReference type="Pfam" id="PF03816"/>
    </source>
</evidence>